<dbReference type="Gramene" id="ERN00082">
    <property type="protein sequence ID" value="ERN00082"/>
    <property type="gene ID" value="AMTR_s00105p00144140"/>
</dbReference>
<evidence type="ECO:0000313" key="1">
    <source>
        <dbReference type="EMBL" id="ERN00082.1"/>
    </source>
</evidence>
<dbReference type="AlphaFoldDB" id="W1NSI8"/>
<dbReference type="Proteomes" id="UP000017836">
    <property type="component" value="Unassembled WGS sequence"/>
</dbReference>
<accession>W1NSI8</accession>
<keyword evidence="2" id="KW-1185">Reference proteome</keyword>
<dbReference type="HOGENOM" id="CLU_140605_0_0_1"/>
<gene>
    <name evidence="1" type="ORF">AMTR_s00105p00144140</name>
</gene>
<evidence type="ECO:0000313" key="2">
    <source>
        <dbReference type="Proteomes" id="UP000017836"/>
    </source>
</evidence>
<dbReference type="EMBL" id="KI394961">
    <property type="protein sequence ID" value="ERN00082.1"/>
    <property type="molecule type" value="Genomic_DNA"/>
</dbReference>
<name>W1NSI8_AMBTC</name>
<sequence length="71" mass="8065">MASNPNGTSIPIVPLPHGEMPFVSKVGELLSETEVFYVRVTKIEDNIQWVAHDFEVVEDGLKELRSSVYRY</sequence>
<reference evidence="2" key="1">
    <citation type="journal article" date="2013" name="Science">
        <title>The Amborella genome and the evolution of flowering plants.</title>
        <authorList>
            <consortium name="Amborella Genome Project"/>
        </authorList>
    </citation>
    <scope>NUCLEOTIDE SEQUENCE [LARGE SCALE GENOMIC DNA]</scope>
</reference>
<protein>
    <submittedName>
        <fullName evidence="1">Uncharacterized protein</fullName>
    </submittedName>
</protein>
<organism evidence="1 2">
    <name type="scientific">Amborella trichopoda</name>
    <dbReference type="NCBI Taxonomy" id="13333"/>
    <lineage>
        <taxon>Eukaryota</taxon>
        <taxon>Viridiplantae</taxon>
        <taxon>Streptophyta</taxon>
        <taxon>Embryophyta</taxon>
        <taxon>Tracheophyta</taxon>
        <taxon>Spermatophyta</taxon>
        <taxon>Magnoliopsida</taxon>
        <taxon>Amborellales</taxon>
        <taxon>Amborellaceae</taxon>
        <taxon>Amborella</taxon>
    </lineage>
</organism>
<proteinExistence type="predicted"/>